<comment type="caution">
    <text evidence="7">The sequence shown here is derived from an EMBL/GenBank/DDBJ whole genome shotgun (WGS) entry which is preliminary data.</text>
</comment>
<evidence type="ECO:0000313" key="8">
    <source>
        <dbReference type="Proteomes" id="UP000262477"/>
    </source>
</evidence>
<protein>
    <recommendedName>
        <fullName evidence="4 5">Large ribosomal subunit protein bL28</fullName>
    </recommendedName>
</protein>
<sequence>MSAHCQLTGAKPGFGKTISHSHRRTSRRFDPNIQRKRYWLESEGRHVRLTLSTKAIKTIDAIGIEAAVARIRARGVKV</sequence>
<evidence type="ECO:0000256" key="4">
    <source>
        <dbReference type="ARBA" id="ARBA00035174"/>
    </source>
</evidence>
<keyword evidence="2 5" id="KW-0689">Ribosomal protein</keyword>
<keyword evidence="3 5" id="KW-0687">Ribonucleoprotein</keyword>
<dbReference type="Pfam" id="PF00830">
    <property type="entry name" value="Ribosomal_L28"/>
    <property type="match status" value="1"/>
</dbReference>
<organism evidence="7 8">
    <name type="scientific">Streptomyces inhibens</name>
    <dbReference type="NCBI Taxonomy" id="2293571"/>
    <lineage>
        <taxon>Bacteria</taxon>
        <taxon>Bacillati</taxon>
        <taxon>Actinomycetota</taxon>
        <taxon>Actinomycetes</taxon>
        <taxon>Kitasatosporales</taxon>
        <taxon>Streptomycetaceae</taxon>
        <taxon>Streptomyces</taxon>
    </lineage>
</organism>
<dbReference type="InterPro" id="IPR001383">
    <property type="entry name" value="Ribosomal_bL28_bact-type"/>
</dbReference>
<dbReference type="GO" id="GO:0006412">
    <property type="term" value="P:translation"/>
    <property type="evidence" value="ECO:0007669"/>
    <property type="project" value="UniProtKB-UniRule"/>
</dbReference>
<dbReference type="GO" id="GO:0003735">
    <property type="term" value="F:structural constituent of ribosome"/>
    <property type="evidence" value="ECO:0007669"/>
    <property type="project" value="InterPro"/>
</dbReference>
<evidence type="ECO:0000256" key="3">
    <source>
        <dbReference type="ARBA" id="ARBA00023274"/>
    </source>
</evidence>
<dbReference type="EMBL" id="QUAC01000233">
    <property type="protein sequence ID" value="REK86922.1"/>
    <property type="molecule type" value="Genomic_DNA"/>
</dbReference>
<dbReference type="GO" id="GO:0005840">
    <property type="term" value="C:ribosome"/>
    <property type="evidence" value="ECO:0007669"/>
    <property type="project" value="UniProtKB-KW"/>
</dbReference>
<gene>
    <name evidence="5 7" type="primary">rpmB</name>
    <name evidence="7" type="ORF">DY245_29345</name>
</gene>
<dbReference type="InterPro" id="IPR034704">
    <property type="entry name" value="Ribosomal_bL28/bL31-like_sf"/>
</dbReference>
<dbReference type="GO" id="GO:1990904">
    <property type="term" value="C:ribonucleoprotein complex"/>
    <property type="evidence" value="ECO:0007669"/>
    <property type="project" value="UniProtKB-KW"/>
</dbReference>
<dbReference type="InterPro" id="IPR026569">
    <property type="entry name" value="Ribosomal_bL28"/>
</dbReference>
<accession>A0A371PWR6</accession>
<dbReference type="AlphaFoldDB" id="A0A371PWR6"/>
<dbReference type="PANTHER" id="PTHR13528:SF2">
    <property type="entry name" value="LARGE RIBOSOMAL SUBUNIT PROTEIN BL28M"/>
    <property type="match status" value="1"/>
</dbReference>
<dbReference type="Gene3D" id="2.30.170.40">
    <property type="entry name" value="Ribosomal protein L28/L24"/>
    <property type="match status" value="1"/>
</dbReference>
<dbReference type="Proteomes" id="UP000262477">
    <property type="component" value="Unassembled WGS sequence"/>
</dbReference>
<evidence type="ECO:0000256" key="1">
    <source>
        <dbReference type="ARBA" id="ARBA00008760"/>
    </source>
</evidence>
<dbReference type="HAMAP" id="MF_00373">
    <property type="entry name" value="Ribosomal_bL28"/>
    <property type="match status" value="1"/>
</dbReference>
<evidence type="ECO:0000256" key="2">
    <source>
        <dbReference type="ARBA" id="ARBA00022980"/>
    </source>
</evidence>
<dbReference type="SUPFAM" id="SSF143800">
    <property type="entry name" value="L28p-like"/>
    <property type="match status" value="1"/>
</dbReference>
<evidence type="ECO:0000256" key="5">
    <source>
        <dbReference type="HAMAP-Rule" id="MF_00373"/>
    </source>
</evidence>
<dbReference type="FunFam" id="2.30.170.40:FF:000001">
    <property type="entry name" value="50S ribosomal protein L28"/>
    <property type="match status" value="1"/>
</dbReference>
<evidence type="ECO:0000313" key="7">
    <source>
        <dbReference type="EMBL" id="REK86922.1"/>
    </source>
</evidence>
<name>A0A371PWR6_STRIH</name>
<feature type="region of interest" description="Disordered" evidence="6">
    <location>
        <begin position="1"/>
        <end position="28"/>
    </location>
</feature>
<dbReference type="NCBIfam" id="TIGR00009">
    <property type="entry name" value="L28"/>
    <property type="match status" value="1"/>
</dbReference>
<keyword evidence="8" id="KW-1185">Reference proteome</keyword>
<reference evidence="7 8" key="1">
    <citation type="submission" date="2018-08" db="EMBL/GenBank/DDBJ databases">
        <title>Streptomyces NEAU-D10 sp. nov., a novel Actinomycete isolated from soil.</title>
        <authorList>
            <person name="Jin L."/>
        </authorList>
    </citation>
    <scope>NUCLEOTIDE SEQUENCE [LARGE SCALE GENOMIC DNA]</scope>
    <source>
        <strain evidence="7 8">NEAU-D10</strain>
    </source>
</reference>
<dbReference type="PANTHER" id="PTHR13528">
    <property type="entry name" value="39S RIBOSOMAL PROTEIN L28, MITOCHONDRIAL"/>
    <property type="match status" value="1"/>
</dbReference>
<comment type="similarity">
    <text evidence="1 5">Belongs to the bacterial ribosomal protein bL28 family.</text>
</comment>
<proteinExistence type="inferred from homology"/>
<dbReference type="RefSeq" id="WP_128510230.1">
    <property type="nucleotide sequence ID" value="NZ_QUAC01000233.1"/>
</dbReference>
<dbReference type="InterPro" id="IPR037147">
    <property type="entry name" value="Ribosomal_bL28_sf"/>
</dbReference>
<dbReference type="OrthoDB" id="9805609at2"/>
<evidence type="ECO:0000256" key="6">
    <source>
        <dbReference type="SAM" id="MobiDB-lite"/>
    </source>
</evidence>